<keyword evidence="2 4" id="KW-0863">Zinc-finger</keyword>
<evidence type="ECO:0000256" key="5">
    <source>
        <dbReference type="SAM" id="MobiDB-lite"/>
    </source>
</evidence>
<dbReference type="GO" id="GO:0061630">
    <property type="term" value="F:ubiquitin protein ligase activity"/>
    <property type="evidence" value="ECO:0000318"/>
    <property type="project" value="GO_Central"/>
</dbReference>
<keyword evidence="8" id="KW-1185">Reference proteome</keyword>
<reference evidence="7 8" key="1">
    <citation type="journal article" date="2013" name="Proc. Natl. Acad. Sci. U.S.A.">
        <title>Fine-scale variation in meiotic recombination in Mimulus inferred from population shotgun sequencing.</title>
        <authorList>
            <person name="Hellsten U."/>
            <person name="Wright K.M."/>
            <person name="Jenkins J."/>
            <person name="Shu S."/>
            <person name="Yuan Y."/>
            <person name="Wessler S.R."/>
            <person name="Schmutz J."/>
            <person name="Willis J.H."/>
            <person name="Rokhsar D.S."/>
        </authorList>
    </citation>
    <scope>NUCLEOTIDE SEQUENCE [LARGE SCALE GENOMIC DNA]</scope>
    <source>
        <strain evidence="8">cv. DUN x IM62</strain>
    </source>
</reference>
<dbReference type="CDD" id="cd16454">
    <property type="entry name" value="RING-H2_PA-TM-RING"/>
    <property type="match status" value="1"/>
</dbReference>
<dbReference type="PANTHER" id="PTHR45931:SF25">
    <property type="entry name" value="E3 UBIQUITIN-PROTEIN LIGASE RLIM-LIKE ISOFORM X1"/>
    <property type="match status" value="1"/>
</dbReference>
<dbReference type="SUPFAM" id="SSF57850">
    <property type="entry name" value="RING/U-box"/>
    <property type="match status" value="1"/>
</dbReference>
<dbReference type="GO" id="GO:0008270">
    <property type="term" value="F:zinc ion binding"/>
    <property type="evidence" value="ECO:0007669"/>
    <property type="project" value="UniProtKB-KW"/>
</dbReference>
<gene>
    <name evidence="7" type="ORF">MIMGU_mgv1a013822mg</name>
</gene>
<dbReference type="SMART" id="SM00744">
    <property type="entry name" value="RINGv"/>
    <property type="match status" value="1"/>
</dbReference>
<protein>
    <recommendedName>
        <fullName evidence="6">RING-type domain-containing protein</fullName>
    </recommendedName>
</protein>
<feature type="region of interest" description="Disordered" evidence="5">
    <location>
        <begin position="16"/>
        <end position="86"/>
    </location>
</feature>
<dbReference type="GO" id="GO:0006511">
    <property type="term" value="P:ubiquitin-dependent protein catabolic process"/>
    <property type="evidence" value="ECO:0000318"/>
    <property type="project" value="GO_Central"/>
</dbReference>
<organism evidence="7 8">
    <name type="scientific">Erythranthe guttata</name>
    <name type="common">Yellow monkey flower</name>
    <name type="synonym">Mimulus guttatus</name>
    <dbReference type="NCBI Taxonomy" id="4155"/>
    <lineage>
        <taxon>Eukaryota</taxon>
        <taxon>Viridiplantae</taxon>
        <taxon>Streptophyta</taxon>
        <taxon>Embryophyta</taxon>
        <taxon>Tracheophyta</taxon>
        <taxon>Spermatophyta</taxon>
        <taxon>Magnoliopsida</taxon>
        <taxon>eudicotyledons</taxon>
        <taxon>Gunneridae</taxon>
        <taxon>Pentapetalae</taxon>
        <taxon>asterids</taxon>
        <taxon>lamiids</taxon>
        <taxon>Lamiales</taxon>
        <taxon>Phrymaceae</taxon>
        <taxon>Erythranthe</taxon>
    </lineage>
</organism>
<dbReference type="AlphaFoldDB" id="A0A022R1E2"/>
<evidence type="ECO:0000313" key="8">
    <source>
        <dbReference type="Proteomes" id="UP000030748"/>
    </source>
</evidence>
<dbReference type="InterPro" id="IPR013083">
    <property type="entry name" value="Znf_RING/FYVE/PHD"/>
</dbReference>
<evidence type="ECO:0000256" key="3">
    <source>
        <dbReference type="ARBA" id="ARBA00022833"/>
    </source>
</evidence>
<keyword evidence="1" id="KW-0479">Metal-binding</keyword>
<dbReference type="EMBL" id="KI630827">
    <property type="protein sequence ID" value="EYU32625.1"/>
    <property type="molecule type" value="Genomic_DNA"/>
</dbReference>
<keyword evidence="3" id="KW-0862">Zinc</keyword>
<dbReference type="Gene3D" id="3.30.40.10">
    <property type="entry name" value="Zinc/RING finger domain, C3HC4 (zinc finger)"/>
    <property type="match status" value="1"/>
</dbReference>
<name>A0A022R1E2_ERYGU</name>
<dbReference type="Proteomes" id="UP000030748">
    <property type="component" value="Unassembled WGS sequence"/>
</dbReference>
<evidence type="ECO:0000259" key="6">
    <source>
        <dbReference type="PROSITE" id="PS50089"/>
    </source>
</evidence>
<dbReference type="InterPro" id="IPR011016">
    <property type="entry name" value="Znf_RING-CH"/>
</dbReference>
<dbReference type="InterPro" id="IPR051834">
    <property type="entry name" value="RING_finger_E3_ligase"/>
</dbReference>
<dbReference type="eggNOG" id="KOG0800">
    <property type="taxonomic scope" value="Eukaryota"/>
</dbReference>
<dbReference type="Pfam" id="PF13639">
    <property type="entry name" value="zf-RING_2"/>
    <property type="match status" value="1"/>
</dbReference>
<feature type="compositionally biased region" description="Polar residues" evidence="5">
    <location>
        <begin position="36"/>
        <end position="61"/>
    </location>
</feature>
<dbReference type="GO" id="GO:0016020">
    <property type="term" value="C:membrane"/>
    <property type="evidence" value="ECO:0000318"/>
    <property type="project" value="GO_Central"/>
</dbReference>
<dbReference type="SMART" id="SM00184">
    <property type="entry name" value="RING"/>
    <property type="match status" value="1"/>
</dbReference>
<evidence type="ECO:0000256" key="2">
    <source>
        <dbReference type="ARBA" id="ARBA00022771"/>
    </source>
</evidence>
<evidence type="ECO:0000256" key="1">
    <source>
        <dbReference type="ARBA" id="ARBA00022723"/>
    </source>
</evidence>
<dbReference type="InterPro" id="IPR001841">
    <property type="entry name" value="Znf_RING"/>
</dbReference>
<evidence type="ECO:0000256" key="4">
    <source>
        <dbReference type="PROSITE-ProRule" id="PRU00175"/>
    </source>
</evidence>
<dbReference type="PROSITE" id="PS50089">
    <property type="entry name" value="ZF_RING_2"/>
    <property type="match status" value="1"/>
</dbReference>
<dbReference type="PANTHER" id="PTHR45931">
    <property type="entry name" value="SI:CH211-59O9.10"/>
    <property type="match status" value="1"/>
</dbReference>
<dbReference type="FunFam" id="3.30.40.10:FF:000594">
    <property type="entry name" value="RING/U-box superfamily protein"/>
    <property type="match status" value="1"/>
</dbReference>
<accession>A0A022R1E2</accession>
<evidence type="ECO:0000313" key="7">
    <source>
        <dbReference type="EMBL" id="EYU32625.1"/>
    </source>
</evidence>
<feature type="domain" description="RING-type" evidence="6">
    <location>
        <begin position="164"/>
        <end position="205"/>
    </location>
</feature>
<sequence>MDENIALALQNQDDSNLDLPRARHPLLDPVPIPNLHGQSQPRSSSNITRRGSLSRAATSGRMTRPRNRFPGQPRTMLPSRRGRSSLFPADMDVDMRMHILGALEELSGLEVSPGMLQANRDFNENDYEMLLALDENNDRHGGASTRQINGLPQSTVQSDNFEACAICLDTPIIGDTIRHLPCLHKFHKDCIDPWLRRKTSCPVCKSSVT</sequence>
<proteinExistence type="predicted"/>